<evidence type="ECO:0000313" key="8">
    <source>
        <dbReference type="EMBL" id="CAA9566097.1"/>
    </source>
</evidence>
<gene>
    <name evidence="8" type="ORF">AVDCRST_MAG19-2277</name>
</gene>
<reference evidence="8" key="1">
    <citation type="submission" date="2020-02" db="EMBL/GenBank/DDBJ databases">
        <authorList>
            <person name="Meier V. D."/>
        </authorList>
    </citation>
    <scope>NUCLEOTIDE SEQUENCE</scope>
    <source>
        <strain evidence="8">AVDCRST_MAG19</strain>
    </source>
</reference>
<dbReference type="AlphaFoldDB" id="A0A6J4V1U8"/>
<comment type="catalytic activity">
    <reaction evidence="6">
        <text>L-tryptophan + O2 = indole-3-acetamide + CO2 + H2O</text>
        <dbReference type="Rhea" id="RHEA:16165"/>
        <dbReference type="ChEBI" id="CHEBI:15377"/>
        <dbReference type="ChEBI" id="CHEBI:15379"/>
        <dbReference type="ChEBI" id="CHEBI:16031"/>
        <dbReference type="ChEBI" id="CHEBI:16526"/>
        <dbReference type="ChEBI" id="CHEBI:57912"/>
        <dbReference type="EC" id="1.13.12.3"/>
    </reaction>
</comment>
<accession>A0A6J4V1U8</accession>
<evidence type="ECO:0000256" key="5">
    <source>
        <dbReference type="ARBA" id="ARBA00023070"/>
    </source>
</evidence>
<dbReference type="GO" id="GO:0009851">
    <property type="term" value="P:auxin biosynthetic process"/>
    <property type="evidence" value="ECO:0007669"/>
    <property type="project" value="UniProtKB-KW"/>
</dbReference>
<dbReference type="PANTHER" id="PTHR10742">
    <property type="entry name" value="FLAVIN MONOAMINE OXIDASE"/>
    <property type="match status" value="1"/>
</dbReference>
<protein>
    <recommendedName>
        <fullName evidence="4">Tryptophan 2-monooxygenase</fullName>
        <ecNumber evidence="3">1.13.12.3</ecNumber>
    </recommendedName>
</protein>
<comment type="pathway">
    <text evidence="1">Plant hormone metabolism; auxin biosynthesis.</text>
</comment>
<evidence type="ECO:0000256" key="1">
    <source>
        <dbReference type="ARBA" id="ARBA00004814"/>
    </source>
</evidence>
<dbReference type="InterPro" id="IPR036188">
    <property type="entry name" value="FAD/NAD-bd_sf"/>
</dbReference>
<organism evidence="8">
    <name type="scientific">uncultured Thermomicrobiales bacterium</name>
    <dbReference type="NCBI Taxonomy" id="1645740"/>
    <lineage>
        <taxon>Bacteria</taxon>
        <taxon>Pseudomonadati</taxon>
        <taxon>Thermomicrobiota</taxon>
        <taxon>Thermomicrobia</taxon>
        <taxon>Thermomicrobiales</taxon>
        <taxon>environmental samples</taxon>
    </lineage>
</organism>
<proteinExistence type="inferred from homology"/>
<keyword evidence="5" id="KW-0073">Auxin biosynthesis</keyword>
<dbReference type="EC" id="1.13.12.3" evidence="3"/>
<comment type="similarity">
    <text evidence="2">Belongs to the tryptophan 2-monooxygenase family.</text>
</comment>
<feature type="domain" description="Amine oxidase" evidence="7">
    <location>
        <begin position="145"/>
        <end position="408"/>
    </location>
</feature>
<dbReference type="InterPro" id="IPR002937">
    <property type="entry name" value="Amino_oxidase"/>
</dbReference>
<evidence type="ECO:0000259" key="7">
    <source>
        <dbReference type="Pfam" id="PF01593"/>
    </source>
</evidence>
<dbReference type="InterPro" id="IPR050281">
    <property type="entry name" value="Flavin_monoamine_oxidase"/>
</dbReference>
<dbReference type="SUPFAM" id="SSF54373">
    <property type="entry name" value="FAD-linked reductases, C-terminal domain"/>
    <property type="match status" value="1"/>
</dbReference>
<dbReference type="PANTHER" id="PTHR10742:SF410">
    <property type="entry name" value="LYSINE-SPECIFIC HISTONE DEMETHYLASE 2"/>
    <property type="match status" value="1"/>
</dbReference>
<evidence type="ECO:0000256" key="4">
    <source>
        <dbReference type="ARBA" id="ARBA00017871"/>
    </source>
</evidence>
<dbReference type="EMBL" id="CADCWL010000104">
    <property type="protein sequence ID" value="CAA9566097.1"/>
    <property type="molecule type" value="Genomic_DNA"/>
</dbReference>
<evidence type="ECO:0000256" key="6">
    <source>
        <dbReference type="ARBA" id="ARBA00047321"/>
    </source>
</evidence>
<sequence>MPEAGSIDLVIVGAGAAGLGAARAALDRGLSFAVFEATSRIGGRAHTVTTPFGVPWDRGCHWLHSADVNPFTPLADAYGFRYRSEPTQRRIRLGDRWADDAEQAAARTAIDSGLRTAAAAGHDGRDVPVTDSIDGGSPWIAQLRAVFAAEWGVAAENVSTTDYARYRDTGTNWPVEDGYGALVVRHAAGLPVALRTPVDRIDWGGPGVRVTTARGTVTARAAIVTVSTGVLAAETIRFEPALPDRMQEAIAAVPLGSANKVALQIEGRRLGVEGHTYASIPIGDGTVVGVELRPFGRDLASLYLAGPLGAELEHAGDAATVDAAVGALRDALGSNAVREVGATACTAWGREPTIRGAYAAARPGQSHRRADLALPLEDRLFLAGEATSPDFYSTCHGAHLSGVAAVAEATAALGRG</sequence>
<evidence type="ECO:0000256" key="3">
    <source>
        <dbReference type="ARBA" id="ARBA00012535"/>
    </source>
</evidence>
<dbReference type="Gene3D" id="3.50.50.60">
    <property type="entry name" value="FAD/NAD(P)-binding domain"/>
    <property type="match status" value="1"/>
</dbReference>
<dbReference type="SUPFAM" id="SSF51905">
    <property type="entry name" value="FAD/NAD(P)-binding domain"/>
    <property type="match status" value="1"/>
</dbReference>
<evidence type="ECO:0000256" key="2">
    <source>
        <dbReference type="ARBA" id="ARBA00005833"/>
    </source>
</evidence>
<dbReference type="Pfam" id="PF01593">
    <property type="entry name" value="Amino_oxidase"/>
    <property type="match status" value="2"/>
</dbReference>
<name>A0A6J4V1U8_9BACT</name>
<feature type="domain" description="Amine oxidase" evidence="7">
    <location>
        <begin position="17"/>
        <end position="81"/>
    </location>
</feature>
<dbReference type="GO" id="GO:0050361">
    <property type="term" value="F:tryptophan 2-monooxygenase activity"/>
    <property type="evidence" value="ECO:0007669"/>
    <property type="project" value="UniProtKB-EC"/>
</dbReference>